<dbReference type="Gene3D" id="1.10.10.10">
    <property type="entry name" value="Winged helix-like DNA-binding domain superfamily/Winged helix DNA-binding domain"/>
    <property type="match status" value="1"/>
</dbReference>
<dbReference type="SUPFAM" id="SSF88946">
    <property type="entry name" value="Sigma2 domain of RNA polymerase sigma factors"/>
    <property type="match status" value="1"/>
</dbReference>
<dbReference type="RefSeq" id="WP_277731203.1">
    <property type="nucleotide sequence ID" value="NZ_CP120733.1"/>
</dbReference>
<accession>A0ABY8EBL5</accession>
<evidence type="ECO:0000313" key="8">
    <source>
        <dbReference type="Proteomes" id="UP001222800"/>
    </source>
</evidence>
<comment type="similarity">
    <text evidence="1">Belongs to the sigma-70 factor family. ECF subfamily.</text>
</comment>
<dbReference type="PANTHER" id="PTHR43133:SF51">
    <property type="entry name" value="RNA POLYMERASE SIGMA FACTOR"/>
    <property type="match status" value="1"/>
</dbReference>
<organism evidence="7 8">
    <name type="scientific">Tepidibacter hydrothermalis</name>
    <dbReference type="NCBI Taxonomy" id="3036126"/>
    <lineage>
        <taxon>Bacteria</taxon>
        <taxon>Bacillati</taxon>
        <taxon>Bacillota</taxon>
        <taxon>Clostridia</taxon>
        <taxon>Peptostreptococcales</taxon>
        <taxon>Peptostreptococcaceae</taxon>
        <taxon>Tepidibacter</taxon>
    </lineage>
</organism>
<name>A0ABY8EBL5_9FIRM</name>
<evidence type="ECO:0000313" key="7">
    <source>
        <dbReference type="EMBL" id="WFD09280.1"/>
    </source>
</evidence>
<dbReference type="InterPro" id="IPR007627">
    <property type="entry name" value="RNA_pol_sigma70_r2"/>
</dbReference>
<dbReference type="InterPro" id="IPR013325">
    <property type="entry name" value="RNA_pol_sigma_r2"/>
</dbReference>
<dbReference type="Pfam" id="PF08281">
    <property type="entry name" value="Sigma70_r4_2"/>
    <property type="match status" value="1"/>
</dbReference>
<keyword evidence="2" id="KW-0805">Transcription regulation</keyword>
<dbReference type="NCBIfam" id="TIGR02937">
    <property type="entry name" value="sigma70-ECF"/>
    <property type="match status" value="1"/>
</dbReference>
<dbReference type="InterPro" id="IPR039425">
    <property type="entry name" value="RNA_pol_sigma-70-like"/>
</dbReference>
<sequence>MDLNENKLIKKCIEGDIDAFEILIDKYKQTAYNIALGIVKNPDDAMDMSQEALIKVYRYIKNFNQKSSFSTWLYRIVMNTCLDYIKKNEKNKIVPINEEIINNEDSCMGSNPEQILDKKIETQQIRDAIDKLSPIQKNAIILRDIQGFSYEEIANITECSLGTVKSRIKRGRENLKMILKESMKEENVI</sequence>
<feature type="domain" description="RNA polymerase sigma factor 70 region 4 type 2" evidence="6">
    <location>
        <begin position="123"/>
        <end position="175"/>
    </location>
</feature>
<gene>
    <name evidence="7" type="ORF">P4S50_12895</name>
</gene>
<proteinExistence type="inferred from homology"/>
<dbReference type="Proteomes" id="UP001222800">
    <property type="component" value="Chromosome"/>
</dbReference>
<evidence type="ECO:0000256" key="4">
    <source>
        <dbReference type="ARBA" id="ARBA00023163"/>
    </source>
</evidence>
<dbReference type="PANTHER" id="PTHR43133">
    <property type="entry name" value="RNA POLYMERASE ECF-TYPE SIGMA FACTO"/>
    <property type="match status" value="1"/>
</dbReference>
<dbReference type="InterPro" id="IPR036388">
    <property type="entry name" value="WH-like_DNA-bd_sf"/>
</dbReference>
<evidence type="ECO:0000256" key="1">
    <source>
        <dbReference type="ARBA" id="ARBA00010641"/>
    </source>
</evidence>
<keyword evidence="8" id="KW-1185">Reference proteome</keyword>
<dbReference type="Pfam" id="PF04542">
    <property type="entry name" value="Sigma70_r2"/>
    <property type="match status" value="1"/>
</dbReference>
<dbReference type="InterPro" id="IPR013249">
    <property type="entry name" value="RNA_pol_sigma70_r4_t2"/>
</dbReference>
<evidence type="ECO:0000259" key="5">
    <source>
        <dbReference type="Pfam" id="PF04542"/>
    </source>
</evidence>
<dbReference type="EMBL" id="CP120733">
    <property type="protein sequence ID" value="WFD09280.1"/>
    <property type="molecule type" value="Genomic_DNA"/>
</dbReference>
<protein>
    <submittedName>
        <fullName evidence="7">Sigma-70 family RNA polymerase sigma factor</fullName>
    </submittedName>
</protein>
<reference evidence="7 8" key="1">
    <citation type="submission" date="2023-03" db="EMBL/GenBank/DDBJ databases">
        <title>Complete genome sequence of Tepidibacter sp. SWIR-1, isolated from a deep-sea hydrothermal vent.</title>
        <authorList>
            <person name="Li X."/>
        </authorList>
    </citation>
    <scope>NUCLEOTIDE SEQUENCE [LARGE SCALE GENOMIC DNA]</scope>
    <source>
        <strain evidence="7 8">SWIR-1</strain>
    </source>
</reference>
<dbReference type="InterPro" id="IPR014284">
    <property type="entry name" value="RNA_pol_sigma-70_dom"/>
</dbReference>
<evidence type="ECO:0000256" key="3">
    <source>
        <dbReference type="ARBA" id="ARBA00023082"/>
    </source>
</evidence>
<dbReference type="InterPro" id="IPR013324">
    <property type="entry name" value="RNA_pol_sigma_r3/r4-like"/>
</dbReference>
<keyword evidence="4" id="KW-0804">Transcription</keyword>
<evidence type="ECO:0000256" key="2">
    <source>
        <dbReference type="ARBA" id="ARBA00023015"/>
    </source>
</evidence>
<feature type="domain" description="RNA polymerase sigma-70 region 2" evidence="5">
    <location>
        <begin position="23"/>
        <end position="89"/>
    </location>
</feature>
<dbReference type="Gene3D" id="1.10.1740.10">
    <property type="match status" value="1"/>
</dbReference>
<keyword evidence="3" id="KW-0731">Sigma factor</keyword>
<dbReference type="SUPFAM" id="SSF88659">
    <property type="entry name" value="Sigma3 and sigma4 domains of RNA polymerase sigma factors"/>
    <property type="match status" value="1"/>
</dbReference>
<dbReference type="CDD" id="cd06171">
    <property type="entry name" value="Sigma70_r4"/>
    <property type="match status" value="1"/>
</dbReference>
<evidence type="ECO:0000259" key="6">
    <source>
        <dbReference type="Pfam" id="PF08281"/>
    </source>
</evidence>